<dbReference type="SUPFAM" id="SSF56176">
    <property type="entry name" value="FAD-binding/transporter-associated domain-like"/>
    <property type="match status" value="1"/>
</dbReference>
<dbReference type="EMBL" id="LMCB01000017">
    <property type="protein sequence ID" value="KZL18815.1"/>
    <property type="molecule type" value="Genomic_DNA"/>
</dbReference>
<dbReference type="AlphaFoldDB" id="A0A165YG52"/>
<evidence type="ECO:0000256" key="4">
    <source>
        <dbReference type="ARBA" id="ARBA00022827"/>
    </source>
</evidence>
<comment type="similarity">
    <text evidence="2">Belongs to the oxygen-dependent FAD-linked oxidoreductase family.</text>
</comment>
<dbReference type="Proteomes" id="UP000076577">
    <property type="component" value="Unassembled WGS sequence"/>
</dbReference>
<feature type="domain" description="FAD-binding PCMH-type" evidence="6">
    <location>
        <begin position="20"/>
        <end position="201"/>
    </location>
</feature>
<dbReference type="PROSITE" id="PS51387">
    <property type="entry name" value="FAD_PCMH"/>
    <property type="match status" value="1"/>
</dbReference>
<evidence type="ECO:0000313" key="8">
    <source>
        <dbReference type="Proteomes" id="UP000076577"/>
    </source>
</evidence>
<dbReference type="Pfam" id="PF08031">
    <property type="entry name" value="BBE"/>
    <property type="match status" value="1"/>
</dbReference>
<dbReference type="InterPro" id="IPR006094">
    <property type="entry name" value="Oxid_FAD_bind_N"/>
</dbReference>
<keyword evidence="5" id="KW-0560">Oxidoreductase</keyword>
<dbReference type="SMR" id="A0A165YG52"/>
<organism evidence="7 8">
    <name type="scientific">Pseudovibrio axinellae</name>
    <dbReference type="NCBI Taxonomy" id="989403"/>
    <lineage>
        <taxon>Bacteria</taxon>
        <taxon>Pseudomonadati</taxon>
        <taxon>Pseudomonadota</taxon>
        <taxon>Alphaproteobacteria</taxon>
        <taxon>Hyphomicrobiales</taxon>
        <taxon>Stappiaceae</taxon>
        <taxon>Pseudovibrio</taxon>
    </lineage>
</organism>
<evidence type="ECO:0000256" key="1">
    <source>
        <dbReference type="ARBA" id="ARBA00001974"/>
    </source>
</evidence>
<dbReference type="InterPro" id="IPR016166">
    <property type="entry name" value="FAD-bd_PCMH"/>
</dbReference>
<evidence type="ECO:0000313" key="7">
    <source>
        <dbReference type="EMBL" id="KZL18815.1"/>
    </source>
</evidence>
<protein>
    <submittedName>
        <fullName evidence="7">FAD binding domain protein</fullName>
    </submittedName>
</protein>
<evidence type="ECO:0000256" key="3">
    <source>
        <dbReference type="ARBA" id="ARBA00022630"/>
    </source>
</evidence>
<dbReference type="InterPro" id="IPR036318">
    <property type="entry name" value="FAD-bd_PCMH-like_sf"/>
</dbReference>
<dbReference type="Pfam" id="PF01565">
    <property type="entry name" value="FAD_binding_4"/>
    <property type="match status" value="1"/>
</dbReference>
<proteinExistence type="inferred from homology"/>
<comment type="cofactor">
    <cofactor evidence="1">
        <name>FAD</name>
        <dbReference type="ChEBI" id="CHEBI:57692"/>
    </cofactor>
</comment>
<dbReference type="GO" id="GO:0071949">
    <property type="term" value="F:FAD binding"/>
    <property type="evidence" value="ECO:0007669"/>
    <property type="project" value="InterPro"/>
</dbReference>
<dbReference type="InterPro" id="IPR016169">
    <property type="entry name" value="FAD-bd_PCMH_sub2"/>
</dbReference>
<dbReference type="PATRIC" id="fig|989403.3.peg.2486"/>
<gene>
    <name evidence="7" type="ORF">PsAD2_02331</name>
</gene>
<dbReference type="InterPro" id="IPR012951">
    <property type="entry name" value="BBE"/>
</dbReference>
<evidence type="ECO:0000259" key="6">
    <source>
        <dbReference type="PROSITE" id="PS51387"/>
    </source>
</evidence>
<name>A0A165YG52_9HYPH</name>
<dbReference type="OrthoDB" id="9775082at2"/>
<dbReference type="GO" id="GO:0016491">
    <property type="term" value="F:oxidoreductase activity"/>
    <property type="evidence" value="ECO:0007669"/>
    <property type="project" value="UniProtKB-KW"/>
</dbReference>
<dbReference type="STRING" id="989403.SAMN05421798_101710"/>
<dbReference type="Gene3D" id="3.40.462.20">
    <property type="match status" value="1"/>
</dbReference>
<dbReference type="PANTHER" id="PTHR42973:SF39">
    <property type="entry name" value="FAD-BINDING PCMH-TYPE DOMAIN-CONTAINING PROTEIN"/>
    <property type="match status" value="1"/>
</dbReference>
<dbReference type="PANTHER" id="PTHR42973">
    <property type="entry name" value="BINDING OXIDOREDUCTASE, PUTATIVE (AFU_ORTHOLOGUE AFUA_1G17690)-RELATED"/>
    <property type="match status" value="1"/>
</dbReference>
<evidence type="ECO:0000256" key="5">
    <source>
        <dbReference type="ARBA" id="ARBA00023002"/>
    </source>
</evidence>
<keyword evidence="4" id="KW-0274">FAD</keyword>
<dbReference type="RefSeq" id="WP_068005991.1">
    <property type="nucleotide sequence ID" value="NZ_LMCB01000017.1"/>
</dbReference>
<keyword evidence="3" id="KW-0285">Flavoprotein</keyword>
<keyword evidence="8" id="KW-1185">Reference proteome</keyword>
<accession>A0A165YG52</accession>
<dbReference type="Gene3D" id="3.30.465.10">
    <property type="match status" value="1"/>
</dbReference>
<sequence>MVTSRLPILSDRQGFDRRWYANNLKRVFAPTSAAEVAVAWKEVIALGGRAGDLQITCGRHCYENFVYNHETKFIIDLTGLRGIGCDANHGYFIDVGYGNWEMYRMFNNMFDTTLPAGSCYSVGLGGHITGGGYGLLSRAFGLTVDYLSAVDVVMIPKGASVPELYEKISPVNHPDIFWAVCGGGGGNFGIITRYYFQNTPKAPQYMYTAAFSFDWKDTGGNLLITEEVMSQLLELFTKFSEDGQDGDKSKWPSFGIFHANHLAAGQMVFASYYFDAPSLGVKGKEYESYLTDKLREQRRSLSEITKLSVQPGPINGHPWHGTTHSITPVNSSSELRHFTFLEGVQNANGSGPNQFGKYKSAYMKKGFTSDMVAALHEHLQRVPDGLSLSDMRQSLCQIDSYGCAINQVGSSDTPIAQRSSIMKLQYQTYWDSDTAIGQDDVQSEHAHVTWINDMYSAVYAKYGGYPDPRNDPDDIVDGCYFNYPDCSLGVNGQSSPGIANAMYLYFLQNYDSGPQDRNLRAIKSNWNPHNWFASAQSIPVDGSL</sequence>
<dbReference type="InterPro" id="IPR050416">
    <property type="entry name" value="FAD-linked_Oxidoreductase"/>
</dbReference>
<reference evidence="7 8" key="1">
    <citation type="journal article" date="2016" name="Front. Microbiol.">
        <title>Comparative Genomic Analysis Reveals a Diverse Repertoire of Genes Involved in Prokaryote-Eukaryote Interactions within the Pseudovibrio Genus.</title>
        <authorList>
            <person name="Romano S."/>
            <person name="Fernandez-Guerra A."/>
            <person name="Reen F.J."/>
            <person name="Glockner F.O."/>
            <person name="Crowley S.P."/>
            <person name="O'Sullivan O."/>
            <person name="Cotter P.D."/>
            <person name="Adams C."/>
            <person name="Dobson A.D."/>
            <person name="O'Gara F."/>
        </authorList>
    </citation>
    <scope>NUCLEOTIDE SEQUENCE [LARGE SCALE GENOMIC DNA]</scope>
    <source>
        <strain evidence="7 8">Ad2</strain>
    </source>
</reference>
<comment type="caution">
    <text evidence="7">The sequence shown here is derived from an EMBL/GenBank/DDBJ whole genome shotgun (WGS) entry which is preliminary data.</text>
</comment>
<evidence type="ECO:0000256" key="2">
    <source>
        <dbReference type="ARBA" id="ARBA00005466"/>
    </source>
</evidence>